<organism evidence="2 3">
    <name type="scientific">Tilletia caries</name>
    <name type="common">wheat bunt fungus</name>
    <dbReference type="NCBI Taxonomy" id="13290"/>
    <lineage>
        <taxon>Eukaryota</taxon>
        <taxon>Fungi</taxon>
        <taxon>Dikarya</taxon>
        <taxon>Basidiomycota</taxon>
        <taxon>Ustilaginomycotina</taxon>
        <taxon>Exobasidiomycetes</taxon>
        <taxon>Tilletiales</taxon>
        <taxon>Tilletiaceae</taxon>
        <taxon>Tilletia</taxon>
    </lineage>
</organism>
<comment type="caution">
    <text evidence="2">The sequence shown here is derived from an EMBL/GenBank/DDBJ whole genome shotgun (WGS) entry which is preliminary data.</text>
</comment>
<evidence type="ECO:0000313" key="3">
    <source>
        <dbReference type="Proteomes" id="UP000077671"/>
    </source>
</evidence>
<sequence length="302" mass="33256">MAKLRFLFPMTLLLVAIASVGSAPVSKSIDDPSAALSPRYNVPLHARLSPPTPQEIAAAHAEFMTHYGNLGTWLVCLRDTSHPLHHLAQAEYQAAHEASMTAFQTYNWMRVAAGHGPVDIPRYLQLSLRAGSLLLISQETWPSTSCGAAEKQPDHPTIVFNDRSTGVSQHDLHWPVNSNFVSLTEQDDGGCGAQLARRPHPRQPVNLSSLGGIAFNTGIVFESGDSFIGSHIQEYANGINPDWIECLKDWEQKAIIIVVVDDRTTRSHYQYHHDRGGVHVRRRHCSVQGQQEPGTGVVANVR</sequence>
<evidence type="ECO:0000256" key="1">
    <source>
        <dbReference type="SAM" id="SignalP"/>
    </source>
</evidence>
<dbReference type="EMBL" id="LWDD02002414">
    <property type="protein sequence ID" value="KAE8240847.1"/>
    <property type="molecule type" value="Genomic_DNA"/>
</dbReference>
<name>A0A8T8SI85_9BASI</name>
<reference evidence="2" key="1">
    <citation type="submission" date="2016-04" db="EMBL/GenBank/DDBJ databases">
        <authorList>
            <person name="Nguyen H.D."/>
            <person name="Kesanakurti P."/>
            <person name="Cullis J."/>
            <person name="Levesque C.A."/>
            <person name="Hambleton S."/>
        </authorList>
    </citation>
    <scope>NUCLEOTIDE SEQUENCE</scope>
    <source>
        <strain evidence="2">DAOMC 238032</strain>
    </source>
</reference>
<dbReference type="AlphaFoldDB" id="A0A8T8SI85"/>
<accession>A0A8T8SI85</accession>
<evidence type="ECO:0008006" key="4">
    <source>
        <dbReference type="Google" id="ProtNLM"/>
    </source>
</evidence>
<feature type="signal peptide" evidence="1">
    <location>
        <begin position="1"/>
        <end position="22"/>
    </location>
</feature>
<protein>
    <recommendedName>
        <fullName evidence="4">Inhibitor I9 domain-containing protein</fullName>
    </recommendedName>
</protein>
<gene>
    <name evidence="2" type="ORF">A4X03_0g8300</name>
</gene>
<keyword evidence="1" id="KW-0732">Signal</keyword>
<evidence type="ECO:0000313" key="2">
    <source>
        <dbReference type="EMBL" id="KAE8240847.1"/>
    </source>
</evidence>
<proteinExistence type="predicted"/>
<reference evidence="2" key="2">
    <citation type="journal article" date="2019" name="IMA Fungus">
        <title>Genome sequencing and comparison of five Tilletia species to identify candidate genes for the detection of regulated species infecting wheat.</title>
        <authorList>
            <person name="Nguyen H.D.T."/>
            <person name="Sultana T."/>
            <person name="Kesanakurti P."/>
            <person name="Hambleton S."/>
        </authorList>
    </citation>
    <scope>NUCLEOTIDE SEQUENCE</scope>
    <source>
        <strain evidence="2">DAOMC 238032</strain>
    </source>
</reference>
<dbReference type="Proteomes" id="UP000077671">
    <property type="component" value="Unassembled WGS sequence"/>
</dbReference>
<feature type="chain" id="PRO_5035895840" description="Inhibitor I9 domain-containing protein" evidence="1">
    <location>
        <begin position="23"/>
        <end position="302"/>
    </location>
</feature>